<proteinExistence type="predicted"/>
<sequence length="299" mass="32449">MSTLAPRVVVVTRPSELDEFLAVHATRGQAAFFLERRGQSLARMEQHDVRLKEAVAQTRRAIPDDWSHVHVLRADLDRFLFTPRDIVVAIGQDGLVANLAKYLSGQPVIGVTPSPDLSEGVLTATPVAALAALLPRVAAGDMDTQHRAMVEARLDDGQSLTALNELFLGHRSHQSARYIVNYDGHEEAQSSSGVIVSTGTGLTGWARSILTATRCEAQVRPDECRALFFTREPWPSATTGCDLVFGDVAPDTALSLTSRMNEGGVIFADGIEQDYLRFDWGVSATVSVSERALNLVRAA</sequence>
<dbReference type="OrthoDB" id="1889537at2"/>
<dbReference type="EMBL" id="FNAP01000007">
    <property type="protein sequence ID" value="SDE51665.1"/>
    <property type="molecule type" value="Genomic_DNA"/>
</dbReference>
<dbReference type="PANTHER" id="PTHR13158">
    <property type="match status" value="1"/>
</dbReference>
<dbReference type="RefSeq" id="WP_092786263.1">
    <property type="nucleotide sequence ID" value="NZ_FNAP01000007.1"/>
</dbReference>
<protein>
    <submittedName>
        <fullName evidence="1">ATP-NAD kinase</fullName>
    </submittedName>
</protein>
<keyword evidence="1" id="KW-0808">Transferase</keyword>
<dbReference type="GO" id="GO:0003951">
    <property type="term" value="F:NAD+ kinase activity"/>
    <property type="evidence" value="ECO:0007669"/>
    <property type="project" value="TreeGrafter"/>
</dbReference>
<dbReference type="STRING" id="69960.SAMN05421720_107215"/>
<accession>A0A1G7DLI5</accession>
<dbReference type="Proteomes" id="UP000199412">
    <property type="component" value="Unassembled WGS sequence"/>
</dbReference>
<dbReference type="GO" id="GO:0019674">
    <property type="term" value="P:NAD+ metabolic process"/>
    <property type="evidence" value="ECO:0007669"/>
    <property type="project" value="TreeGrafter"/>
</dbReference>
<name>A0A1G7DLI5_9PROT</name>
<evidence type="ECO:0000313" key="2">
    <source>
        <dbReference type="Proteomes" id="UP000199412"/>
    </source>
</evidence>
<evidence type="ECO:0000313" key="1">
    <source>
        <dbReference type="EMBL" id="SDE51665.1"/>
    </source>
</evidence>
<reference evidence="1 2" key="1">
    <citation type="submission" date="2016-10" db="EMBL/GenBank/DDBJ databases">
        <authorList>
            <person name="de Groot N.N."/>
        </authorList>
    </citation>
    <scope>NUCLEOTIDE SEQUENCE [LARGE SCALE GENOMIC DNA]</scope>
    <source>
        <strain evidence="1 2">ATCC 700224</strain>
    </source>
</reference>
<keyword evidence="1" id="KW-0418">Kinase</keyword>
<dbReference type="Gene3D" id="3.40.50.10330">
    <property type="entry name" value="Probable inorganic polyphosphate/atp-NAD kinase, domain 1"/>
    <property type="match status" value="1"/>
</dbReference>
<dbReference type="PANTHER" id="PTHR13158:SF5">
    <property type="entry name" value="NAD KINASE 2, MITOCHONDRIAL"/>
    <property type="match status" value="1"/>
</dbReference>
<organism evidence="1 2">
    <name type="scientific">Rhodospira trueperi</name>
    <dbReference type="NCBI Taxonomy" id="69960"/>
    <lineage>
        <taxon>Bacteria</taxon>
        <taxon>Pseudomonadati</taxon>
        <taxon>Pseudomonadota</taxon>
        <taxon>Alphaproteobacteria</taxon>
        <taxon>Rhodospirillales</taxon>
        <taxon>Rhodospirillaceae</taxon>
        <taxon>Rhodospira</taxon>
    </lineage>
</organism>
<dbReference type="AlphaFoldDB" id="A0A1G7DLI5"/>
<gene>
    <name evidence="1" type="ORF">SAMN05421720_107215</name>
</gene>
<keyword evidence="2" id="KW-1185">Reference proteome</keyword>
<dbReference type="InterPro" id="IPR016064">
    <property type="entry name" value="NAD/diacylglycerol_kinase_sf"/>
</dbReference>
<dbReference type="InterPro" id="IPR017438">
    <property type="entry name" value="ATP-NAD_kinase_N"/>
</dbReference>
<dbReference type="SUPFAM" id="SSF111331">
    <property type="entry name" value="NAD kinase/diacylglycerol kinase-like"/>
    <property type="match status" value="1"/>
</dbReference>